<reference evidence="4 6" key="2">
    <citation type="submission" date="2020-08" db="EMBL/GenBank/DDBJ databases">
        <authorList>
            <person name="Liu G."/>
            <person name="Sun C."/>
        </authorList>
    </citation>
    <scope>NUCLEOTIDE SEQUENCE [LARGE SCALE GENOMIC DNA]</scope>
    <source>
        <strain evidence="4 6">OT19</strain>
        <plasmid evidence="4 6">plas1</plasmid>
    </source>
</reference>
<dbReference type="GO" id="GO:0016628">
    <property type="term" value="F:oxidoreductase activity, acting on the CH-CH group of donors, NAD or NADP as acceptor"/>
    <property type="evidence" value="ECO:0007669"/>
    <property type="project" value="InterPro"/>
</dbReference>
<evidence type="ECO:0000313" key="5">
    <source>
        <dbReference type="Proteomes" id="UP000195807"/>
    </source>
</evidence>
<proteinExistence type="predicted"/>
<keyword evidence="1" id="KW-0560">Oxidoreductase</keyword>
<dbReference type="Gene3D" id="3.40.50.720">
    <property type="entry name" value="NAD(P)-binding Rossmann-like Domain"/>
    <property type="match status" value="1"/>
</dbReference>
<accession>A0A1Z1FGL4</accession>
<dbReference type="SMART" id="SM00829">
    <property type="entry name" value="PKS_ER"/>
    <property type="match status" value="1"/>
</dbReference>
<dbReference type="PANTHER" id="PTHR43205:SF7">
    <property type="entry name" value="PROSTAGLANDIN REDUCTASE 1"/>
    <property type="match status" value="1"/>
</dbReference>
<dbReference type="InterPro" id="IPR045010">
    <property type="entry name" value="MDR_fam"/>
</dbReference>
<dbReference type="OrthoDB" id="9805663at2"/>
<evidence type="ECO:0000313" key="4">
    <source>
        <dbReference type="EMBL" id="QNE07448.1"/>
    </source>
</evidence>
<dbReference type="Pfam" id="PF00107">
    <property type="entry name" value="ADH_zinc_N"/>
    <property type="match status" value="1"/>
</dbReference>
<dbReference type="Proteomes" id="UP000515297">
    <property type="component" value="Plasmid plas1"/>
</dbReference>
<evidence type="ECO:0000259" key="2">
    <source>
        <dbReference type="SMART" id="SM00829"/>
    </source>
</evidence>
<dbReference type="SUPFAM" id="SSF51735">
    <property type="entry name" value="NAD(P)-binding Rossmann-fold domains"/>
    <property type="match status" value="1"/>
</dbReference>
<dbReference type="AlphaFoldDB" id="A0A1Z1FGL4"/>
<dbReference type="FunFam" id="3.40.50.720:FF:000121">
    <property type="entry name" value="Prostaglandin reductase 2"/>
    <property type="match status" value="1"/>
</dbReference>
<dbReference type="InterPro" id="IPR020843">
    <property type="entry name" value="ER"/>
</dbReference>
<dbReference type="Pfam" id="PF16884">
    <property type="entry name" value="ADH_N_2"/>
    <property type="match status" value="1"/>
</dbReference>
<dbReference type="STRING" id="450378.GCA_001661675_03344"/>
<keyword evidence="5" id="KW-1185">Reference proteome</keyword>
<feature type="domain" description="Enoyl reductase (ER)" evidence="2">
    <location>
        <begin position="17"/>
        <end position="332"/>
    </location>
</feature>
<dbReference type="InterPro" id="IPR041694">
    <property type="entry name" value="ADH_N_2"/>
</dbReference>
<gene>
    <name evidence="3" type="ORF">A9D14_16640</name>
    <name evidence="4" type="ORF">H4O24_16350</name>
</gene>
<dbReference type="CDD" id="cd05288">
    <property type="entry name" value="PGDH"/>
    <property type="match status" value="1"/>
</dbReference>
<sequence>MTKNRYWQLDARPEGEDFSSALSMAAEQLAPLEDGEIRLKTRFLSMDAGTRMWMNSREDGYQPPIPLGSKMAGQALGRVTESRDDRFPVGALVRVFGQWADYSTVRPDDAWAVLLDDDIDDERQHFGALGLNGWTALYGVKDILGIKEGETLVVSAAAGATGSLACQIGRNLGANVVGIAGGPDKCRHVVENLGARQCIDYRNSDVAAELAKLDGGIDAYFENVGGKILDAVLQNMALHGRIAVCGMIANYASDEPTPGPSNYDQVLMRRLRIEGFLLPDVPERGPEYYDTMKRWYQEGKITLPFDVTEGLENVLTAYARMMTGKNTGKVLVDLGTENG</sequence>
<dbReference type="InterPro" id="IPR013149">
    <property type="entry name" value="ADH-like_C"/>
</dbReference>
<dbReference type="InterPro" id="IPR011032">
    <property type="entry name" value="GroES-like_sf"/>
</dbReference>
<dbReference type="KEGG" id="cman:A9D14_16640"/>
<dbReference type="Proteomes" id="UP000195807">
    <property type="component" value="Plasmid pCME4A9I"/>
</dbReference>
<name>A0A1Z1FGL4_9SPHN</name>
<geneLocation type="plasmid" evidence="3">
    <name>pCME4A9I</name>
</geneLocation>
<dbReference type="EMBL" id="CP060053">
    <property type="protein sequence ID" value="QNE07448.1"/>
    <property type="molecule type" value="Genomic_DNA"/>
</dbReference>
<keyword evidence="3" id="KW-0614">Plasmid</keyword>
<evidence type="ECO:0000256" key="1">
    <source>
        <dbReference type="ARBA" id="ARBA00023002"/>
    </source>
</evidence>
<evidence type="ECO:0000313" key="6">
    <source>
        <dbReference type="Proteomes" id="UP000515297"/>
    </source>
</evidence>
<dbReference type="InterPro" id="IPR036291">
    <property type="entry name" value="NAD(P)-bd_dom_sf"/>
</dbReference>
<reference evidence="3 5" key="1">
    <citation type="submission" date="2017-01" db="EMBL/GenBank/DDBJ databases">
        <title>Complete genome sequence of esterase-producing bacterium Croceicoccus marinus E4A9.</title>
        <authorList>
            <person name="Wu Y.-H."/>
            <person name="Cheng H."/>
            <person name="Xu L."/>
            <person name="Huo Y.-Y."/>
            <person name="Wang C.-S."/>
            <person name="Xu X.-W."/>
        </authorList>
    </citation>
    <scope>NUCLEOTIDE SEQUENCE [LARGE SCALE GENOMIC DNA]</scope>
    <source>
        <strain evidence="3 5">E4A9</strain>
        <plasmid evidence="3">pCME4A9I</plasmid>
        <plasmid evidence="5">Plasmid pcme4a9i</plasmid>
    </source>
</reference>
<organism evidence="3 5">
    <name type="scientific">Croceicoccus marinus</name>
    <dbReference type="NCBI Taxonomy" id="450378"/>
    <lineage>
        <taxon>Bacteria</taxon>
        <taxon>Pseudomonadati</taxon>
        <taxon>Pseudomonadota</taxon>
        <taxon>Alphaproteobacteria</taxon>
        <taxon>Sphingomonadales</taxon>
        <taxon>Erythrobacteraceae</taxon>
        <taxon>Croceicoccus</taxon>
    </lineage>
</organism>
<dbReference type="RefSeq" id="WP_066850397.1">
    <property type="nucleotide sequence ID" value="NZ_CP019603.1"/>
</dbReference>
<evidence type="ECO:0000313" key="3">
    <source>
        <dbReference type="EMBL" id="ARU17944.1"/>
    </source>
</evidence>
<geneLocation type="plasmid" evidence="4 6">
    <name>plas1</name>
</geneLocation>
<dbReference type="EMBL" id="CP019603">
    <property type="protein sequence ID" value="ARU17944.1"/>
    <property type="molecule type" value="Genomic_DNA"/>
</dbReference>
<protein>
    <submittedName>
        <fullName evidence="3">NADP-dependent oxidoreductase</fullName>
    </submittedName>
</protein>
<dbReference type="PANTHER" id="PTHR43205">
    <property type="entry name" value="PROSTAGLANDIN REDUCTASE"/>
    <property type="match status" value="1"/>
</dbReference>
<dbReference type="SUPFAM" id="SSF50129">
    <property type="entry name" value="GroES-like"/>
    <property type="match status" value="1"/>
</dbReference>
<geneLocation type="plasmid" evidence="5">
    <name>pcme4a9i</name>
</geneLocation>
<dbReference type="Gene3D" id="3.90.180.10">
    <property type="entry name" value="Medium-chain alcohol dehydrogenases, catalytic domain"/>
    <property type="match status" value="1"/>
</dbReference>